<gene>
    <name evidence="4" type="ORF">Clacol_000240</name>
</gene>
<evidence type="ECO:0000259" key="3">
    <source>
        <dbReference type="SMART" id="SM00382"/>
    </source>
</evidence>
<keyword evidence="5" id="KW-1185">Reference proteome</keyword>
<organism evidence="4 5">
    <name type="scientific">Clathrus columnatus</name>
    <dbReference type="NCBI Taxonomy" id="1419009"/>
    <lineage>
        <taxon>Eukaryota</taxon>
        <taxon>Fungi</taxon>
        <taxon>Dikarya</taxon>
        <taxon>Basidiomycota</taxon>
        <taxon>Agaricomycotina</taxon>
        <taxon>Agaricomycetes</taxon>
        <taxon>Phallomycetidae</taxon>
        <taxon>Phallales</taxon>
        <taxon>Clathraceae</taxon>
        <taxon>Clathrus</taxon>
    </lineage>
</organism>
<dbReference type="PANTHER" id="PTHR10763:SF26">
    <property type="entry name" value="CELL DIVISION CONTROL PROTEIN 6 HOMOLOG"/>
    <property type="match status" value="1"/>
</dbReference>
<feature type="domain" description="AAA+ ATPase" evidence="3">
    <location>
        <begin position="145"/>
        <end position="319"/>
    </location>
</feature>
<dbReference type="InterPro" id="IPR050311">
    <property type="entry name" value="ORC1/CDC6"/>
</dbReference>
<dbReference type="AlphaFoldDB" id="A0AAV4ZY19"/>
<comment type="caution">
    <text evidence="4">The sequence shown here is derived from an EMBL/GenBank/DDBJ whole genome shotgun (WGS) entry which is preliminary data.</text>
</comment>
<dbReference type="GO" id="GO:0005634">
    <property type="term" value="C:nucleus"/>
    <property type="evidence" value="ECO:0007669"/>
    <property type="project" value="TreeGrafter"/>
</dbReference>
<dbReference type="SMART" id="SM00382">
    <property type="entry name" value="AAA"/>
    <property type="match status" value="1"/>
</dbReference>
<dbReference type="SUPFAM" id="SSF52540">
    <property type="entry name" value="P-loop containing nucleoside triphosphate hydrolases"/>
    <property type="match status" value="1"/>
</dbReference>
<accession>A0AAV4ZY19</accession>
<evidence type="ECO:0000256" key="1">
    <source>
        <dbReference type="ARBA" id="ARBA00022705"/>
    </source>
</evidence>
<feature type="region of interest" description="Disordered" evidence="2">
    <location>
        <begin position="1"/>
        <end position="67"/>
    </location>
</feature>
<dbReference type="EMBL" id="BPWL01000001">
    <property type="protein sequence ID" value="GJJ06052.1"/>
    <property type="molecule type" value="Genomic_DNA"/>
</dbReference>
<reference evidence="4" key="1">
    <citation type="submission" date="2021-10" db="EMBL/GenBank/DDBJ databases">
        <title>De novo Genome Assembly of Clathrus columnatus (Basidiomycota, Fungi) Using Illumina and Nanopore Sequence Data.</title>
        <authorList>
            <person name="Ogiso-Tanaka E."/>
            <person name="Itagaki H."/>
            <person name="Hosoya T."/>
            <person name="Hosaka K."/>
        </authorList>
    </citation>
    <scope>NUCLEOTIDE SEQUENCE</scope>
    <source>
        <strain evidence="4">MO-923</strain>
    </source>
</reference>
<dbReference type="Gene3D" id="3.40.50.300">
    <property type="entry name" value="P-loop containing nucleotide triphosphate hydrolases"/>
    <property type="match status" value="1"/>
</dbReference>
<feature type="region of interest" description="Disordered" evidence="2">
    <location>
        <begin position="80"/>
        <end position="103"/>
    </location>
</feature>
<dbReference type="InterPro" id="IPR027417">
    <property type="entry name" value="P-loop_NTPase"/>
</dbReference>
<dbReference type="CDD" id="cd00009">
    <property type="entry name" value="AAA"/>
    <property type="match status" value="1"/>
</dbReference>
<evidence type="ECO:0000256" key="2">
    <source>
        <dbReference type="SAM" id="MobiDB-lite"/>
    </source>
</evidence>
<feature type="compositionally biased region" description="Polar residues" evidence="2">
    <location>
        <begin position="10"/>
        <end position="19"/>
    </location>
</feature>
<protein>
    <recommendedName>
        <fullName evidence="3">AAA+ ATPase domain-containing protein</fullName>
    </recommendedName>
</protein>
<evidence type="ECO:0000313" key="4">
    <source>
        <dbReference type="EMBL" id="GJJ06052.1"/>
    </source>
</evidence>
<dbReference type="InterPro" id="IPR054425">
    <property type="entry name" value="Cdc6_ORC1-like_ATPase_lid"/>
</dbReference>
<dbReference type="PANTHER" id="PTHR10763">
    <property type="entry name" value="CELL DIVISION CONTROL PROTEIN 6-RELATED"/>
    <property type="match status" value="1"/>
</dbReference>
<dbReference type="GO" id="GO:0006270">
    <property type="term" value="P:DNA replication initiation"/>
    <property type="evidence" value="ECO:0007669"/>
    <property type="project" value="TreeGrafter"/>
</dbReference>
<evidence type="ECO:0000313" key="5">
    <source>
        <dbReference type="Proteomes" id="UP001050691"/>
    </source>
</evidence>
<dbReference type="Proteomes" id="UP001050691">
    <property type="component" value="Unassembled WGS sequence"/>
</dbReference>
<sequence>MPVLGKRTRNVSPSPTPTITRRRAAVNQHDLLLTPEPTPNPKRPRPSSSITLTPFDDGSNKENIPPESIDFTITIPRSRTQQRVLPQPQPSPPATPTVTHVTSSRTVLRAQNHNDTSPLIGRDRERDKILNFLNPFLADAVNDHSPVGLYISGAPGTGKTAIISELVSSLSMSHNSTIRVISINCMALEDRDLNGVWERCAQELHIARSTKRTSSLKGDWSKQFCKLFDDKKCLLVLDEIDNLVSPTCSITDIFDIAADSTSTAFTRLRIIGISNTHTLNNAKPLRGIETLHFEPYTAPQMKAVLTSRLTTISPNSSIFPIPTIALLCMKIASQTGDIRMLFSVARRALDLAIQGSKAPDMPSTVSPAHVLAALKVCNASNQGKSGNETVTRVRNLGLQARFALASLLIASRRVNSGLSLTSTNSSPNSKLKKENMMTPAPSTIPLIDVTALHGFYTTILGTSAFLGLGRTEFVDLINLLEGNGLVQLNTGRKGRSKCVQTTVSIARDVREEELVRGLIGNDGAQLDVKEEEVNRMWHREIVRIERETKYKATTYNQESCFKDAEKD</sequence>
<dbReference type="Pfam" id="PF13191">
    <property type="entry name" value="AAA_16"/>
    <property type="match status" value="1"/>
</dbReference>
<dbReference type="GO" id="GO:0033314">
    <property type="term" value="P:mitotic DNA replication checkpoint signaling"/>
    <property type="evidence" value="ECO:0007669"/>
    <property type="project" value="TreeGrafter"/>
</dbReference>
<dbReference type="InterPro" id="IPR003593">
    <property type="entry name" value="AAA+_ATPase"/>
</dbReference>
<name>A0AAV4ZY19_9AGAM</name>
<proteinExistence type="predicted"/>
<dbReference type="Pfam" id="PF22606">
    <property type="entry name" value="Cdc6-ORC-like_ATPase_lid"/>
    <property type="match status" value="1"/>
</dbReference>
<dbReference type="Gene3D" id="1.10.8.60">
    <property type="match status" value="1"/>
</dbReference>
<dbReference type="InterPro" id="IPR041664">
    <property type="entry name" value="AAA_16"/>
</dbReference>
<keyword evidence="1" id="KW-0235">DNA replication</keyword>
<dbReference type="GO" id="GO:0003688">
    <property type="term" value="F:DNA replication origin binding"/>
    <property type="evidence" value="ECO:0007669"/>
    <property type="project" value="TreeGrafter"/>
</dbReference>